<evidence type="ECO:0000256" key="1">
    <source>
        <dbReference type="SAM" id="MobiDB-lite"/>
    </source>
</evidence>
<sequence>MGNGVLAIQRHINAQGCFLHLTELGFEKKRGSVMVPEDLKGSGWEDFAYNLGKLAGHHSRSTLITSLHDSILEEGSLHPSNEASYAAALSLPARSVSNTVADRYQAMGERLGSVGNLFSRLITVKGDTRASVVGPMLGDVGVLWEVRGHLSGISEEISTLMSKVDWGLSVIIGQGSGKEAAGKAFDEAYDKAGKEATGMGLRRKVLPRLGRKTGSPRGPSGGLRLHLGPEPPPQARASQARGYPCRQPCRHHKNCRWSSSTLSALAARD</sequence>
<name>A0A834DB74_JUGRE</name>
<dbReference type="AlphaFoldDB" id="A0A834DB74"/>
<reference evidence="2" key="2">
    <citation type="submission" date="2020-03" db="EMBL/GenBank/DDBJ databases">
        <title>Walnut 2.0.</title>
        <authorList>
            <person name="Marrano A."/>
            <person name="Britton M."/>
            <person name="Zimin A.V."/>
            <person name="Zaini P.A."/>
            <person name="Workman R."/>
            <person name="Puiu D."/>
            <person name="Bianco L."/>
            <person name="Allen B.J."/>
            <person name="Troggio M."/>
            <person name="Leslie C.A."/>
            <person name="Timp W."/>
            <person name="Dendekar A."/>
            <person name="Salzberg S.L."/>
            <person name="Neale D.B."/>
        </authorList>
    </citation>
    <scope>NUCLEOTIDE SEQUENCE</scope>
    <source>
        <tissue evidence="2">Leaves</tissue>
    </source>
</reference>
<comment type="caution">
    <text evidence="2">The sequence shown here is derived from an EMBL/GenBank/DDBJ whole genome shotgun (WGS) entry which is preliminary data.</text>
</comment>
<proteinExistence type="predicted"/>
<dbReference type="Gramene" id="Jr01_29810_p1">
    <property type="protein sequence ID" value="cds.Jr01_29810_p1"/>
    <property type="gene ID" value="Jr01_29810"/>
</dbReference>
<dbReference type="Proteomes" id="UP000619265">
    <property type="component" value="Unassembled WGS sequence"/>
</dbReference>
<accession>A0A834DB74</accession>
<evidence type="ECO:0000313" key="3">
    <source>
        <dbReference type="Proteomes" id="UP000619265"/>
    </source>
</evidence>
<feature type="region of interest" description="Disordered" evidence="1">
    <location>
        <begin position="207"/>
        <end position="251"/>
    </location>
</feature>
<reference evidence="2" key="1">
    <citation type="submission" date="2015-10" db="EMBL/GenBank/DDBJ databases">
        <authorList>
            <person name="Martinez-Garcia P.J."/>
            <person name="Crepeau M.W."/>
            <person name="Puiu D."/>
            <person name="Gonzalez-Ibeas D."/>
            <person name="Whalen J."/>
            <person name="Stevens K."/>
            <person name="Paul R."/>
            <person name="Butterfield T."/>
            <person name="Britton M."/>
            <person name="Reagan R."/>
            <person name="Chakraborty S."/>
            <person name="Walawage S.L."/>
            <person name="Vasquez-Gross H.A."/>
            <person name="Cardeno C."/>
            <person name="Famula R."/>
            <person name="Pratt K."/>
            <person name="Kuruganti S."/>
            <person name="Aradhya M.K."/>
            <person name="Leslie C.A."/>
            <person name="Dandekar A.M."/>
            <person name="Salzberg S.L."/>
            <person name="Wegrzyn J.L."/>
            <person name="Langley C.H."/>
            <person name="Neale D.B."/>
        </authorList>
    </citation>
    <scope>NUCLEOTIDE SEQUENCE</scope>
    <source>
        <tissue evidence="2">Leaves</tissue>
    </source>
</reference>
<evidence type="ECO:0000313" key="2">
    <source>
        <dbReference type="EMBL" id="KAF5482166.1"/>
    </source>
</evidence>
<dbReference type="EMBL" id="LIHL02000001">
    <property type="protein sequence ID" value="KAF5482166.1"/>
    <property type="molecule type" value="Genomic_DNA"/>
</dbReference>
<organism evidence="2 3">
    <name type="scientific">Juglans regia</name>
    <name type="common">English walnut</name>
    <dbReference type="NCBI Taxonomy" id="51240"/>
    <lineage>
        <taxon>Eukaryota</taxon>
        <taxon>Viridiplantae</taxon>
        <taxon>Streptophyta</taxon>
        <taxon>Embryophyta</taxon>
        <taxon>Tracheophyta</taxon>
        <taxon>Spermatophyta</taxon>
        <taxon>Magnoliopsida</taxon>
        <taxon>eudicotyledons</taxon>
        <taxon>Gunneridae</taxon>
        <taxon>Pentapetalae</taxon>
        <taxon>rosids</taxon>
        <taxon>fabids</taxon>
        <taxon>Fagales</taxon>
        <taxon>Juglandaceae</taxon>
        <taxon>Juglans</taxon>
    </lineage>
</organism>
<protein>
    <submittedName>
        <fullName evidence="2">Uncharacterized protein</fullName>
    </submittedName>
</protein>
<gene>
    <name evidence="2" type="ORF">F2P56_002755</name>
</gene>